<dbReference type="Pfam" id="PF02107">
    <property type="entry name" value="FlgH"/>
    <property type="match status" value="1"/>
</dbReference>
<dbReference type="GO" id="GO:0071973">
    <property type="term" value="P:bacterial-type flagellum-dependent cell motility"/>
    <property type="evidence" value="ECO:0007669"/>
    <property type="project" value="InterPro"/>
</dbReference>
<name>A0A1K2HM78_9NEIS</name>
<keyword evidence="11" id="KW-0966">Cell projection</keyword>
<evidence type="ECO:0000256" key="6">
    <source>
        <dbReference type="ARBA" id="ARBA00023136"/>
    </source>
</evidence>
<evidence type="ECO:0000256" key="7">
    <source>
        <dbReference type="ARBA" id="ARBA00023143"/>
    </source>
</evidence>
<evidence type="ECO:0000256" key="5">
    <source>
        <dbReference type="ARBA" id="ARBA00022729"/>
    </source>
</evidence>
<dbReference type="GO" id="GO:0009279">
    <property type="term" value="C:cell outer membrane"/>
    <property type="evidence" value="ECO:0007669"/>
    <property type="project" value="UniProtKB-SubCell"/>
</dbReference>
<keyword evidence="8 9" id="KW-0998">Cell outer membrane</keyword>
<protein>
    <recommendedName>
        <fullName evidence="9">Flagellar L-ring protein</fullName>
    </recommendedName>
    <alternativeName>
        <fullName evidence="9">Basal body L-ring protein</fullName>
    </alternativeName>
</protein>
<dbReference type="PANTHER" id="PTHR34933:SF3">
    <property type="entry name" value="FLAGELLAR L-RING PROTEIN"/>
    <property type="match status" value="1"/>
</dbReference>
<dbReference type="Proteomes" id="UP000186513">
    <property type="component" value="Unassembled WGS sequence"/>
</dbReference>
<keyword evidence="5 9" id="KW-0732">Signal</keyword>
<evidence type="ECO:0000256" key="1">
    <source>
        <dbReference type="ARBA" id="ARBA00002591"/>
    </source>
</evidence>
<evidence type="ECO:0000256" key="8">
    <source>
        <dbReference type="ARBA" id="ARBA00023237"/>
    </source>
</evidence>
<dbReference type="OrthoDB" id="9789463at2"/>
<keyword evidence="6 9" id="KW-0472">Membrane</keyword>
<comment type="subcellular location">
    <subcellularLocation>
        <location evidence="9">Cell outer membrane</location>
        <topology evidence="9">Lipid-anchor</topology>
    </subcellularLocation>
    <subcellularLocation>
        <location evidence="9">Bacterial flagellum basal body</location>
    </subcellularLocation>
    <subcellularLocation>
        <location evidence="2">Membrane</location>
    </subcellularLocation>
</comment>
<proteinExistence type="inferred from homology"/>
<keyword evidence="11" id="KW-0282">Flagellum</keyword>
<dbReference type="InterPro" id="IPR000527">
    <property type="entry name" value="Flag_Lring"/>
</dbReference>
<dbReference type="RefSeq" id="WP_072429194.1">
    <property type="nucleotide sequence ID" value="NZ_FPKR01000010.1"/>
</dbReference>
<dbReference type="GO" id="GO:0003774">
    <property type="term" value="F:cytoskeletal motor activity"/>
    <property type="evidence" value="ECO:0007669"/>
    <property type="project" value="InterPro"/>
</dbReference>
<reference evidence="11 12" key="1">
    <citation type="submission" date="2016-11" db="EMBL/GenBank/DDBJ databases">
        <authorList>
            <person name="Jaros S."/>
            <person name="Januszkiewicz K."/>
            <person name="Wedrychowicz H."/>
        </authorList>
    </citation>
    <scope>NUCLEOTIDE SEQUENCE [LARGE SCALE GENOMIC DNA]</scope>
    <source>
        <strain evidence="11 12">DSM 18899</strain>
    </source>
</reference>
<comment type="function">
    <text evidence="1 9">Assembles around the rod to form the L-ring and probably protects the motor/basal body from shearing forces during rotation.</text>
</comment>
<evidence type="ECO:0000256" key="3">
    <source>
        <dbReference type="ARBA" id="ARBA00006929"/>
    </source>
</evidence>
<dbReference type="PROSITE" id="PS51257">
    <property type="entry name" value="PROKAR_LIPOPROTEIN"/>
    <property type="match status" value="1"/>
</dbReference>
<dbReference type="HAMAP" id="MF_00415">
    <property type="entry name" value="FlgH"/>
    <property type="match status" value="1"/>
</dbReference>
<evidence type="ECO:0000256" key="4">
    <source>
        <dbReference type="ARBA" id="ARBA00011439"/>
    </source>
</evidence>
<sequence length="221" mass="23309">MIRRILVCSSALWLAACASSVPPTIISQPTSVRPVAVPQVLAANGSIFQTGNARMMFEDPSARYAGDNITIRIEERVNASSSSDNQAERTSENTVEIGANSNFFDKLLRGLSLGTSSTVSSDGSGSASTRNSFTGDLTAQVVEVLPNGNLVVSGEKQVNIRGEVSYLRVSGIVNPANITAGNVVSSTKLAEARIEEVGSGTIASATNAGWLQRFFFSFLPF</sequence>
<evidence type="ECO:0000256" key="9">
    <source>
        <dbReference type="HAMAP-Rule" id="MF_00415"/>
    </source>
</evidence>
<evidence type="ECO:0000256" key="10">
    <source>
        <dbReference type="SAM" id="SignalP"/>
    </source>
</evidence>
<evidence type="ECO:0000256" key="2">
    <source>
        <dbReference type="ARBA" id="ARBA00004370"/>
    </source>
</evidence>
<dbReference type="AlphaFoldDB" id="A0A1K2HM78"/>
<dbReference type="STRING" id="1121279.SAMN02745887_02698"/>
<keyword evidence="9" id="KW-0449">Lipoprotein</keyword>
<comment type="similarity">
    <text evidence="3 9">Belongs to the FlgH family.</text>
</comment>
<feature type="signal peptide" evidence="10">
    <location>
        <begin position="1"/>
        <end position="18"/>
    </location>
</feature>
<evidence type="ECO:0000313" key="12">
    <source>
        <dbReference type="Proteomes" id="UP000186513"/>
    </source>
</evidence>
<gene>
    <name evidence="9" type="primary">flgH</name>
    <name evidence="11" type="ORF">SAMN02745887_02698</name>
</gene>
<keyword evidence="7 9" id="KW-0975">Bacterial flagellum</keyword>
<comment type="subunit">
    <text evidence="4 9">The basal body constitutes a major portion of the flagellar organelle and consists of four rings (L,P,S, and M) mounted on a central rod.</text>
</comment>
<dbReference type="EMBL" id="FPKR01000010">
    <property type="protein sequence ID" value="SFZ77928.1"/>
    <property type="molecule type" value="Genomic_DNA"/>
</dbReference>
<dbReference type="PANTHER" id="PTHR34933">
    <property type="entry name" value="FLAGELLAR L-RING PROTEIN"/>
    <property type="match status" value="1"/>
</dbReference>
<organism evidence="11 12">
    <name type="scientific">Chitinimonas taiwanensis DSM 18899</name>
    <dbReference type="NCBI Taxonomy" id="1121279"/>
    <lineage>
        <taxon>Bacteria</taxon>
        <taxon>Pseudomonadati</taxon>
        <taxon>Pseudomonadota</taxon>
        <taxon>Betaproteobacteria</taxon>
        <taxon>Neisseriales</taxon>
        <taxon>Chitinibacteraceae</taxon>
        <taxon>Chitinimonas</taxon>
    </lineage>
</organism>
<feature type="chain" id="PRO_5013018437" description="Flagellar L-ring protein" evidence="10">
    <location>
        <begin position="19"/>
        <end position="221"/>
    </location>
</feature>
<dbReference type="GO" id="GO:0009427">
    <property type="term" value="C:bacterial-type flagellum basal body, distal rod, L ring"/>
    <property type="evidence" value="ECO:0007669"/>
    <property type="project" value="InterPro"/>
</dbReference>
<keyword evidence="12" id="KW-1185">Reference proteome</keyword>
<dbReference type="PRINTS" id="PR01008">
    <property type="entry name" value="FLGLRINGFLGH"/>
</dbReference>
<evidence type="ECO:0000313" key="11">
    <source>
        <dbReference type="EMBL" id="SFZ77928.1"/>
    </source>
</evidence>
<accession>A0A1K2HM78</accession>
<keyword evidence="11" id="KW-0969">Cilium</keyword>